<dbReference type="PANTHER" id="PTHR33747:SF1">
    <property type="entry name" value="ADENYLATE CYCLASE-ASSOCIATED CAP C-TERMINAL DOMAIN-CONTAINING PROTEIN"/>
    <property type="match status" value="1"/>
</dbReference>
<organism evidence="1 2">
    <name type="scientific">Spartinivicinus marinus</name>
    <dbReference type="NCBI Taxonomy" id="2994442"/>
    <lineage>
        <taxon>Bacteria</taxon>
        <taxon>Pseudomonadati</taxon>
        <taxon>Pseudomonadota</taxon>
        <taxon>Gammaproteobacteria</taxon>
        <taxon>Oceanospirillales</taxon>
        <taxon>Zooshikellaceae</taxon>
        <taxon>Spartinivicinus</taxon>
    </lineage>
</organism>
<dbReference type="Pfam" id="PF02810">
    <property type="entry name" value="SEC-C"/>
    <property type="match status" value="1"/>
</dbReference>
<sequence>MTTTNTDIFKTDNPKIKLLLTMGELEFGNEWPDYIAQYGFTAEDISELLCVFESQQLLEVNDGPEMWAQVHAWRVLGQLRAEEAIEPILKQLESLTEDDDLALDELSIVLGLIGPAALEPLQQYWNEVHEGELCYEVVADALAKIVEFNPDTLDQVIEIYRQYLQKPIVSFISLNGILIGNILDLKAVELVDEVHQLFQLGCVDLTILGDFEEVELELGLRDKRKTPPLMWNGEELFISERIESNKKLAEIEKWLKKYADGDAIDSLSELDGFFTAIACSPKAILPSTMMPVLWGGHDSMPVFDSHKESEQVVKSLFDYYNKLIDNLESKRWQPIFKHYKNDTNIILVLDWCNGFLRGKRLWGNIPSNMADYVSGNLVPILYCMGSSNFPINARIKIEEVKHFHKAIEEGIKNVYQIMQQHRAVEGDGLTVARKEPKVGRNDPCPCGSGKKYKKCCGR</sequence>
<dbReference type="InterPro" id="IPR036255">
    <property type="entry name" value="YgfB-like_sf"/>
</dbReference>
<accession>A0A853I628</accession>
<dbReference type="SUPFAM" id="SSF101327">
    <property type="entry name" value="YgfB-like"/>
    <property type="match status" value="1"/>
</dbReference>
<keyword evidence="2" id="KW-1185">Reference proteome</keyword>
<dbReference type="NCBIfam" id="TIGR02292">
    <property type="entry name" value="ygfB_yecA"/>
    <property type="match status" value="1"/>
</dbReference>
<dbReference type="Gene3D" id="3.10.450.50">
    <property type="match status" value="1"/>
</dbReference>
<proteinExistence type="predicted"/>
<evidence type="ECO:0000313" key="2">
    <source>
        <dbReference type="Proteomes" id="UP000569732"/>
    </source>
</evidence>
<protein>
    <submittedName>
        <fullName evidence="1">UPF0149 family protein</fullName>
    </submittedName>
</protein>
<dbReference type="SUPFAM" id="SSF103642">
    <property type="entry name" value="Sec-C motif"/>
    <property type="match status" value="1"/>
</dbReference>
<name>A0A853I628_9GAMM</name>
<dbReference type="EMBL" id="JACCKB010000077">
    <property type="protein sequence ID" value="NYZ69370.1"/>
    <property type="molecule type" value="Genomic_DNA"/>
</dbReference>
<dbReference type="Pfam" id="PF03695">
    <property type="entry name" value="UPF0149"/>
    <property type="match status" value="1"/>
</dbReference>
<dbReference type="Gene3D" id="1.20.120.740">
    <property type="entry name" value="YgfB uncharacterised protein family UPF0149, PF03695"/>
    <property type="match status" value="1"/>
</dbReference>
<evidence type="ECO:0000313" key="1">
    <source>
        <dbReference type="EMBL" id="NYZ69370.1"/>
    </source>
</evidence>
<dbReference type="InterPro" id="IPR004027">
    <property type="entry name" value="SEC_C_motif"/>
</dbReference>
<reference evidence="1 2" key="1">
    <citation type="submission" date="2020-07" db="EMBL/GenBank/DDBJ databases">
        <title>Endozoicomonas sp. nov., isolated from sediment.</title>
        <authorList>
            <person name="Gu T."/>
        </authorList>
    </citation>
    <scope>NUCLEOTIDE SEQUENCE [LARGE SCALE GENOMIC DNA]</scope>
    <source>
        <strain evidence="1 2">SM1973</strain>
    </source>
</reference>
<dbReference type="PANTHER" id="PTHR33747">
    <property type="entry name" value="UPF0225 PROTEIN SCO1677"/>
    <property type="match status" value="1"/>
</dbReference>
<comment type="caution">
    <text evidence="1">The sequence shown here is derived from an EMBL/GenBank/DDBJ whole genome shotgun (WGS) entry which is preliminary data.</text>
</comment>
<dbReference type="InterPro" id="IPR011978">
    <property type="entry name" value="YgfB-like"/>
</dbReference>
<dbReference type="Proteomes" id="UP000569732">
    <property type="component" value="Unassembled WGS sequence"/>
</dbReference>
<dbReference type="AlphaFoldDB" id="A0A853I628"/>
<gene>
    <name evidence="1" type="ORF">H0A36_25455</name>
</gene>